<dbReference type="EMBL" id="OX596108">
    <property type="protein sequence ID" value="CAN0234530.1"/>
    <property type="molecule type" value="Genomic_DNA"/>
</dbReference>
<sequence>MSWCSRQPFPNLSFYKLKISGFPGSPVFKTSPSNAGGTGLIPMPQRQKTKQKHYCNKVNKDFKNGPHEKNPFKKLNQSVQFSHSVISDCLQPHGLEHTGLPSPAPSHRAYSNSYPLSR</sequence>
<protein>
    <submittedName>
        <fullName evidence="1">Uncharacterized protein</fullName>
    </submittedName>
</protein>
<dbReference type="Proteomes" id="UP001162501">
    <property type="component" value="Chromosome 24"/>
</dbReference>
<gene>
    <name evidence="1" type="ORF">MRATA1EN22A_LOCUS14080</name>
</gene>
<reference evidence="1" key="1">
    <citation type="submission" date="2023-05" db="EMBL/GenBank/DDBJ databases">
        <authorList>
            <consortium name="ELIXIR-Norway"/>
        </authorList>
    </citation>
    <scope>NUCLEOTIDE SEQUENCE</scope>
</reference>
<proteinExistence type="predicted"/>
<name>A0AC59Z4W3_RANTA</name>
<organism evidence="1 2">
    <name type="scientific">Rangifer tarandus platyrhynchus</name>
    <name type="common">Svalbard reindeer</name>
    <dbReference type="NCBI Taxonomy" id="3082113"/>
    <lineage>
        <taxon>Eukaryota</taxon>
        <taxon>Metazoa</taxon>
        <taxon>Chordata</taxon>
        <taxon>Craniata</taxon>
        <taxon>Vertebrata</taxon>
        <taxon>Euteleostomi</taxon>
        <taxon>Mammalia</taxon>
        <taxon>Eutheria</taxon>
        <taxon>Laurasiatheria</taxon>
        <taxon>Artiodactyla</taxon>
        <taxon>Ruminantia</taxon>
        <taxon>Pecora</taxon>
        <taxon>Cervidae</taxon>
        <taxon>Odocoileinae</taxon>
        <taxon>Rangifer</taxon>
    </lineage>
</organism>
<evidence type="ECO:0000313" key="2">
    <source>
        <dbReference type="Proteomes" id="UP001162501"/>
    </source>
</evidence>
<evidence type="ECO:0000313" key="1">
    <source>
        <dbReference type="EMBL" id="CAN0234530.1"/>
    </source>
</evidence>
<reference evidence="1" key="2">
    <citation type="submission" date="2025-03" db="EMBL/GenBank/DDBJ databases">
        <authorList>
            <consortium name="ELIXIR-Norway"/>
            <consortium name="Elixir Norway"/>
        </authorList>
    </citation>
    <scope>NUCLEOTIDE SEQUENCE</scope>
</reference>
<accession>A0AC59Z4W3</accession>